<dbReference type="InterPro" id="IPR013529">
    <property type="entry name" value="Glyco_hydro_42_N"/>
</dbReference>
<feature type="domain" description="Beta-galactosidase trimerisation" evidence="10">
    <location>
        <begin position="391"/>
        <end position="596"/>
    </location>
</feature>
<dbReference type="Gene3D" id="3.20.20.80">
    <property type="entry name" value="Glycosidases"/>
    <property type="match status" value="1"/>
</dbReference>
<organism evidence="12 13">
    <name type="scientific">Bacillus sonorensis</name>
    <dbReference type="NCBI Taxonomy" id="119858"/>
    <lineage>
        <taxon>Bacteria</taxon>
        <taxon>Bacillati</taxon>
        <taxon>Bacillota</taxon>
        <taxon>Bacilli</taxon>
        <taxon>Bacillales</taxon>
        <taxon>Bacillaceae</taxon>
        <taxon>Bacillus</taxon>
    </lineage>
</organism>
<accession>A0ABN5AH90</accession>
<dbReference type="InterPro" id="IPR013738">
    <property type="entry name" value="Beta_galactosidase_Trimer"/>
</dbReference>
<reference evidence="12 13" key="1">
    <citation type="submission" date="2017-06" db="EMBL/GenBank/DDBJ databases">
        <title>Genome sequence of Bacillus sonorensis strain SRCM101395.</title>
        <authorList>
            <person name="Cho S.H."/>
        </authorList>
    </citation>
    <scope>NUCLEOTIDE SEQUENCE [LARGE SCALE GENOMIC DNA]</scope>
    <source>
        <strain evidence="12 13">SRCM101395</strain>
    </source>
</reference>
<evidence type="ECO:0000259" key="10">
    <source>
        <dbReference type="Pfam" id="PF08532"/>
    </source>
</evidence>
<dbReference type="GO" id="GO:0004565">
    <property type="term" value="F:beta-galactosidase activity"/>
    <property type="evidence" value="ECO:0007669"/>
    <property type="project" value="UniProtKB-EC"/>
</dbReference>
<evidence type="ECO:0000256" key="7">
    <source>
        <dbReference type="ARBA" id="ARBA00023295"/>
    </source>
</evidence>
<dbReference type="Pfam" id="PF08533">
    <property type="entry name" value="Glyco_hydro_42C"/>
    <property type="match status" value="1"/>
</dbReference>
<evidence type="ECO:0000256" key="4">
    <source>
        <dbReference type="ARBA" id="ARBA00022723"/>
    </source>
</evidence>
<feature type="domain" description="Glycoside hydrolase family 42 N-terminal" evidence="9">
    <location>
        <begin position="13"/>
        <end position="378"/>
    </location>
</feature>
<dbReference type="InterPro" id="IPR013739">
    <property type="entry name" value="Beta_galactosidase_C"/>
</dbReference>
<dbReference type="InterPro" id="IPR003476">
    <property type="entry name" value="Glyco_hydro_42"/>
</dbReference>
<dbReference type="Gene3D" id="3.40.50.880">
    <property type="match status" value="1"/>
</dbReference>
<proteinExistence type="inferred from homology"/>
<evidence type="ECO:0000256" key="8">
    <source>
        <dbReference type="PIRNR" id="PIRNR001084"/>
    </source>
</evidence>
<dbReference type="PANTHER" id="PTHR36447:SF2">
    <property type="entry name" value="BETA-GALACTOSIDASE YESZ"/>
    <property type="match status" value="1"/>
</dbReference>
<dbReference type="PANTHER" id="PTHR36447">
    <property type="entry name" value="BETA-GALACTOSIDASE GANA"/>
    <property type="match status" value="1"/>
</dbReference>
<gene>
    <name evidence="12" type="primary">lacZ</name>
    <name evidence="12" type="ORF">S101395_03469</name>
</gene>
<evidence type="ECO:0000256" key="1">
    <source>
        <dbReference type="ARBA" id="ARBA00001412"/>
    </source>
</evidence>
<evidence type="ECO:0000313" key="13">
    <source>
        <dbReference type="Proteomes" id="UP000196877"/>
    </source>
</evidence>
<dbReference type="SUPFAM" id="SSF51445">
    <property type="entry name" value="(Trans)glycosidases"/>
    <property type="match status" value="1"/>
</dbReference>
<keyword evidence="4" id="KW-0479">Metal-binding</keyword>
<name>A0ABN5AH90_9BACI</name>
<dbReference type="EC" id="3.2.1.23" evidence="3 8"/>
<keyword evidence="7 8" id="KW-0326">Glycosidase</keyword>
<keyword evidence="6" id="KW-0862">Zinc</keyword>
<dbReference type="InterPro" id="IPR017853">
    <property type="entry name" value="GH"/>
</dbReference>
<evidence type="ECO:0000259" key="11">
    <source>
        <dbReference type="Pfam" id="PF08533"/>
    </source>
</evidence>
<sequence>MSMKQQKLYHGACFYPELWNEAVLEEDIHMMKETGINVVRIGEFAWSKMEPEEGCFDISFFAHVIRKLAANEIETVMCTPTATPPIWLTHGHPERIHVNEKGETMGHGSRQHVCTNHPYFRERARLITEHIAKEIGGLPGLAGWQLDNELKCHVSECMCETCKTLWHKWLKERYQSIDRLNEAWGTGVWSVTYQTFEQIPQPGPTPFLHHSSLKTMYQLFSMEKITEFAHEQAAVIRKHSDAPITHNSSIMFGVNNEDLFSGLDFASFDTYASQENRAAFLFNCDLWRNMKKGRAFWIMETSPSYSASLESYALPHEDGYLRAEAVSSYALGSEAFCYWLWRQHRAGSEQPHGSILSAWGEQDVGYRNVLEVERARKEIEDAVLSTVPVQAETAVVYSDRAKAFLKTEPHRQLHYRSLITDFYDRFLSLGIHRDVILEGSTLAGYKLLFTPFIHYLPPEFIKKASAFTENGGIWIAGPLTGGRTEHHTIHTDCGLGPLETYAGVKTLFTFPLDERRTVGSAFGIKAPLSLWSAVFEADPAEAVGIIEQGPASGKAFMTEHKRGKGKIVMLGSMPAGEAGDMMLKKMISHYAEEAGVTLNMNVTPGTIVAPRMGPDGTLWVIVNMDGKGGEVVLPYNAADVITNNREARGRLKLGPYQYRTLLFPAARQ</sequence>
<dbReference type="PIRSF" id="PIRSF001084">
    <property type="entry name" value="B-galactosidase"/>
    <property type="match status" value="1"/>
</dbReference>
<dbReference type="Proteomes" id="UP000196877">
    <property type="component" value="Chromosome"/>
</dbReference>
<evidence type="ECO:0000256" key="2">
    <source>
        <dbReference type="ARBA" id="ARBA00005940"/>
    </source>
</evidence>
<evidence type="ECO:0000313" key="12">
    <source>
        <dbReference type="EMBL" id="ASB89976.1"/>
    </source>
</evidence>
<dbReference type="EMBL" id="CP021920">
    <property type="protein sequence ID" value="ASB89976.1"/>
    <property type="molecule type" value="Genomic_DNA"/>
</dbReference>
<protein>
    <recommendedName>
        <fullName evidence="3 8">Beta-galactosidase</fullName>
        <shortName evidence="8">Beta-gal</shortName>
        <ecNumber evidence="3 8">3.2.1.23</ecNumber>
    </recommendedName>
</protein>
<dbReference type="Pfam" id="PF02449">
    <property type="entry name" value="Glyco_hydro_42"/>
    <property type="match status" value="1"/>
</dbReference>
<dbReference type="Pfam" id="PF08532">
    <property type="entry name" value="Glyco_hydro_42M"/>
    <property type="match status" value="1"/>
</dbReference>
<evidence type="ECO:0000256" key="5">
    <source>
        <dbReference type="ARBA" id="ARBA00022801"/>
    </source>
</evidence>
<evidence type="ECO:0000256" key="6">
    <source>
        <dbReference type="ARBA" id="ARBA00022833"/>
    </source>
</evidence>
<evidence type="ECO:0000259" key="9">
    <source>
        <dbReference type="Pfam" id="PF02449"/>
    </source>
</evidence>
<evidence type="ECO:0000256" key="3">
    <source>
        <dbReference type="ARBA" id="ARBA00012756"/>
    </source>
</evidence>
<keyword evidence="13" id="KW-1185">Reference proteome</keyword>
<keyword evidence="5 8" id="KW-0378">Hydrolase</keyword>
<comment type="catalytic activity">
    <reaction evidence="1 8">
        <text>Hydrolysis of terminal non-reducing beta-D-galactose residues in beta-D-galactosides.</text>
        <dbReference type="EC" id="3.2.1.23"/>
    </reaction>
</comment>
<dbReference type="InterPro" id="IPR029062">
    <property type="entry name" value="Class_I_gatase-like"/>
</dbReference>
<dbReference type="SUPFAM" id="SSF52317">
    <property type="entry name" value="Class I glutamine amidotransferase-like"/>
    <property type="match status" value="1"/>
</dbReference>
<feature type="domain" description="Beta-galactosidase C-terminal" evidence="11">
    <location>
        <begin position="605"/>
        <end position="659"/>
    </location>
</feature>
<comment type="similarity">
    <text evidence="2 8">Belongs to the glycosyl hydrolase 42 family.</text>
</comment>
<dbReference type="CDD" id="cd03143">
    <property type="entry name" value="A4_beta-galactosidase_middle_domain"/>
    <property type="match status" value="1"/>
</dbReference>